<keyword evidence="6 10" id="KW-0560">Oxidoreductase</keyword>
<dbReference type="PROSITE" id="PS00086">
    <property type="entry name" value="CYTOCHROME_P450"/>
    <property type="match status" value="1"/>
</dbReference>
<dbReference type="Gene3D" id="1.10.630.10">
    <property type="entry name" value="Cytochrome P450"/>
    <property type="match status" value="1"/>
</dbReference>
<dbReference type="AlphaFoldDB" id="R7S441"/>
<dbReference type="Pfam" id="PF00067">
    <property type="entry name" value="p450"/>
    <property type="match status" value="1"/>
</dbReference>
<dbReference type="GO" id="GO:0016705">
    <property type="term" value="F:oxidoreductase activity, acting on paired donors, with incorporation or reduction of molecular oxygen"/>
    <property type="evidence" value="ECO:0007669"/>
    <property type="project" value="InterPro"/>
</dbReference>
<evidence type="ECO:0000256" key="8">
    <source>
        <dbReference type="ARBA" id="ARBA00023033"/>
    </source>
</evidence>
<evidence type="ECO:0000256" key="9">
    <source>
        <dbReference type="PIRSR" id="PIRSR602401-1"/>
    </source>
</evidence>
<dbReference type="InterPro" id="IPR001128">
    <property type="entry name" value="Cyt_P450"/>
</dbReference>
<evidence type="ECO:0000256" key="7">
    <source>
        <dbReference type="ARBA" id="ARBA00023004"/>
    </source>
</evidence>
<keyword evidence="7 9" id="KW-0408">Iron</keyword>
<evidence type="ECO:0000256" key="10">
    <source>
        <dbReference type="RuleBase" id="RU000461"/>
    </source>
</evidence>
<evidence type="ECO:0000256" key="2">
    <source>
        <dbReference type="ARBA" id="ARBA00005179"/>
    </source>
</evidence>
<dbReference type="GO" id="GO:0020037">
    <property type="term" value="F:heme binding"/>
    <property type="evidence" value="ECO:0007669"/>
    <property type="project" value="InterPro"/>
</dbReference>
<accession>R7S441</accession>
<evidence type="ECO:0000256" key="6">
    <source>
        <dbReference type="ARBA" id="ARBA00023002"/>
    </source>
</evidence>
<dbReference type="GeneID" id="18876836"/>
<keyword evidence="4 9" id="KW-0349">Heme</keyword>
<evidence type="ECO:0000256" key="3">
    <source>
        <dbReference type="ARBA" id="ARBA00010617"/>
    </source>
</evidence>
<evidence type="ECO:0000256" key="1">
    <source>
        <dbReference type="ARBA" id="ARBA00001971"/>
    </source>
</evidence>
<evidence type="ECO:0000256" key="11">
    <source>
        <dbReference type="SAM" id="Phobius"/>
    </source>
</evidence>
<dbReference type="OMA" id="ICGITMS"/>
<dbReference type="eggNOG" id="KOG0156">
    <property type="taxonomic scope" value="Eukaryota"/>
</dbReference>
<feature type="transmembrane region" description="Helical" evidence="11">
    <location>
        <begin position="12"/>
        <end position="35"/>
    </location>
</feature>
<dbReference type="EMBL" id="JH687557">
    <property type="protein sequence ID" value="EIN04006.1"/>
    <property type="molecule type" value="Genomic_DNA"/>
</dbReference>
<dbReference type="InterPro" id="IPR050364">
    <property type="entry name" value="Cytochrome_P450_fung"/>
</dbReference>
<dbReference type="PANTHER" id="PTHR46300:SF6">
    <property type="entry name" value="CYTOCHROME P450 2C30"/>
    <property type="match status" value="1"/>
</dbReference>
<proteinExistence type="inferred from homology"/>
<keyword evidence="11" id="KW-0812">Transmembrane</keyword>
<comment type="pathway">
    <text evidence="2">Secondary metabolite biosynthesis.</text>
</comment>
<dbReference type="CDD" id="cd11065">
    <property type="entry name" value="CYP64-like"/>
    <property type="match status" value="1"/>
</dbReference>
<feature type="binding site" description="axial binding residue" evidence="9">
    <location>
        <position position="446"/>
    </location>
    <ligand>
        <name>heme</name>
        <dbReference type="ChEBI" id="CHEBI:30413"/>
    </ligand>
    <ligandPart>
        <name>Fe</name>
        <dbReference type="ChEBI" id="CHEBI:18248"/>
    </ligandPart>
</feature>
<dbReference type="RefSeq" id="XP_007388795.1">
    <property type="nucleotide sequence ID" value="XM_007388733.1"/>
</dbReference>
<comment type="similarity">
    <text evidence="3 10">Belongs to the cytochrome P450 family.</text>
</comment>
<dbReference type="SUPFAM" id="SSF48264">
    <property type="entry name" value="Cytochrome P450"/>
    <property type="match status" value="1"/>
</dbReference>
<evidence type="ECO:0000256" key="4">
    <source>
        <dbReference type="ARBA" id="ARBA00022617"/>
    </source>
</evidence>
<name>R7S441_PUNST</name>
<comment type="cofactor">
    <cofactor evidence="1 9">
        <name>heme</name>
        <dbReference type="ChEBI" id="CHEBI:30413"/>
    </cofactor>
</comment>
<keyword evidence="13" id="KW-1185">Reference proteome</keyword>
<dbReference type="InterPro" id="IPR036396">
    <property type="entry name" value="Cyt_P450_sf"/>
</dbReference>
<organism evidence="12 13">
    <name type="scientific">Punctularia strigosozonata (strain HHB-11173)</name>
    <name type="common">White-rot fungus</name>
    <dbReference type="NCBI Taxonomy" id="741275"/>
    <lineage>
        <taxon>Eukaryota</taxon>
        <taxon>Fungi</taxon>
        <taxon>Dikarya</taxon>
        <taxon>Basidiomycota</taxon>
        <taxon>Agaricomycotina</taxon>
        <taxon>Agaricomycetes</taxon>
        <taxon>Corticiales</taxon>
        <taxon>Punctulariaceae</taxon>
        <taxon>Punctularia</taxon>
    </lineage>
</organism>
<dbReference type="PRINTS" id="PR00385">
    <property type="entry name" value="P450"/>
</dbReference>
<keyword evidence="5 9" id="KW-0479">Metal-binding</keyword>
<sequence length="510" mass="58527">MSLPAETAPNFVFIFNYLTRELTCLLVITLSLYAFHCFTRRDARCFPFLVRYPEVSLDYWYQRYGPIYSMWLGNQLCIVVSDPGIAKDLYVTNGAVFSSRKDMFIKNRTIFIGRGITPMPYNDTWRKHRRIAASWLNVRSVDSYTHIIDYEASALVRDLYAASSKGTAAINPQSYAGRCSLNNMLAICFGSLRTTSIDDPLVAQALHFSREWMNLTSPTSNLVDFITPLQWIPTFTRCRGKKLHRELVEVYGGIIKDIEVTMASGGAYQDCLAKTLIENRTKEELDDMDIVMMISAFMIGGVETTASIMQWFLALIPAYPEVQRTAQDELDRVVGRERMPTLDDEKNLPYCRSIIKEIERCHNPFWIVTPHSSTEDFSYRGWIIPKDTVVILNTWSMHHDPSRFPCAHEFRPERYVNDTTSSAESASLANPYERDNWMFGAGRRICPGILVAEREIWLTISRLLWAFNMAEIPGEPIDLNEYDGLSARSPVPFRIKLEPRHEKVGQVMAF</sequence>
<dbReference type="GO" id="GO:0004497">
    <property type="term" value="F:monooxygenase activity"/>
    <property type="evidence" value="ECO:0007669"/>
    <property type="project" value="UniProtKB-KW"/>
</dbReference>
<evidence type="ECO:0000313" key="13">
    <source>
        <dbReference type="Proteomes" id="UP000054196"/>
    </source>
</evidence>
<evidence type="ECO:0000313" key="12">
    <source>
        <dbReference type="EMBL" id="EIN04006.1"/>
    </source>
</evidence>
<protein>
    <submittedName>
        <fullName evidence="12">Cytochrome P450</fullName>
    </submittedName>
</protein>
<dbReference type="HOGENOM" id="CLU_001570_2_1_1"/>
<dbReference type="OrthoDB" id="1470350at2759"/>
<dbReference type="PRINTS" id="PR00463">
    <property type="entry name" value="EP450I"/>
</dbReference>
<dbReference type="InterPro" id="IPR002401">
    <property type="entry name" value="Cyt_P450_E_grp-I"/>
</dbReference>
<keyword evidence="11" id="KW-0472">Membrane</keyword>
<dbReference type="PANTHER" id="PTHR46300">
    <property type="entry name" value="P450, PUTATIVE (EUROFUNG)-RELATED-RELATED"/>
    <property type="match status" value="1"/>
</dbReference>
<evidence type="ECO:0000256" key="5">
    <source>
        <dbReference type="ARBA" id="ARBA00022723"/>
    </source>
</evidence>
<dbReference type="Proteomes" id="UP000054196">
    <property type="component" value="Unassembled WGS sequence"/>
</dbReference>
<gene>
    <name evidence="12" type="ORF">PUNSTDRAFT_116730</name>
</gene>
<reference evidence="13" key="1">
    <citation type="journal article" date="2012" name="Science">
        <title>The Paleozoic origin of enzymatic lignin decomposition reconstructed from 31 fungal genomes.</title>
        <authorList>
            <person name="Floudas D."/>
            <person name="Binder M."/>
            <person name="Riley R."/>
            <person name="Barry K."/>
            <person name="Blanchette R.A."/>
            <person name="Henrissat B."/>
            <person name="Martinez A.T."/>
            <person name="Otillar R."/>
            <person name="Spatafora J.W."/>
            <person name="Yadav J.S."/>
            <person name="Aerts A."/>
            <person name="Benoit I."/>
            <person name="Boyd A."/>
            <person name="Carlson A."/>
            <person name="Copeland A."/>
            <person name="Coutinho P.M."/>
            <person name="de Vries R.P."/>
            <person name="Ferreira P."/>
            <person name="Findley K."/>
            <person name="Foster B."/>
            <person name="Gaskell J."/>
            <person name="Glotzer D."/>
            <person name="Gorecki P."/>
            <person name="Heitman J."/>
            <person name="Hesse C."/>
            <person name="Hori C."/>
            <person name="Igarashi K."/>
            <person name="Jurgens J.A."/>
            <person name="Kallen N."/>
            <person name="Kersten P."/>
            <person name="Kohler A."/>
            <person name="Kuees U."/>
            <person name="Kumar T.K.A."/>
            <person name="Kuo A."/>
            <person name="LaButti K."/>
            <person name="Larrondo L.F."/>
            <person name="Lindquist E."/>
            <person name="Ling A."/>
            <person name="Lombard V."/>
            <person name="Lucas S."/>
            <person name="Lundell T."/>
            <person name="Martin R."/>
            <person name="McLaughlin D.J."/>
            <person name="Morgenstern I."/>
            <person name="Morin E."/>
            <person name="Murat C."/>
            <person name="Nagy L.G."/>
            <person name="Nolan M."/>
            <person name="Ohm R.A."/>
            <person name="Patyshakuliyeva A."/>
            <person name="Rokas A."/>
            <person name="Ruiz-Duenas F.J."/>
            <person name="Sabat G."/>
            <person name="Salamov A."/>
            <person name="Samejima M."/>
            <person name="Schmutz J."/>
            <person name="Slot J.C."/>
            <person name="St John F."/>
            <person name="Stenlid J."/>
            <person name="Sun H."/>
            <person name="Sun S."/>
            <person name="Syed K."/>
            <person name="Tsang A."/>
            <person name="Wiebenga A."/>
            <person name="Young D."/>
            <person name="Pisabarro A."/>
            <person name="Eastwood D.C."/>
            <person name="Martin F."/>
            <person name="Cullen D."/>
            <person name="Grigoriev I.V."/>
            <person name="Hibbett D.S."/>
        </authorList>
    </citation>
    <scope>NUCLEOTIDE SEQUENCE [LARGE SCALE GENOMIC DNA]</scope>
    <source>
        <strain evidence="13">HHB-11173 SS5</strain>
    </source>
</reference>
<dbReference type="GO" id="GO:0005506">
    <property type="term" value="F:iron ion binding"/>
    <property type="evidence" value="ECO:0007669"/>
    <property type="project" value="InterPro"/>
</dbReference>
<dbReference type="KEGG" id="psq:PUNSTDRAFT_116730"/>
<keyword evidence="11" id="KW-1133">Transmembrane helix</keyword>
<keyword evidence="8 10" id="KW-0503">Monooxygenase</keyword>
<dbReference type="InterPro" id="IPR017972">
    <property type="entry name" value="Cyt_P450_CS"/>
</dbReference>